<dbReference type="EMBL" id="JABTTQ020000002">
    <property type="protein sequence ID" value="KAK6162499.1"/>
    <property type="molecule type" value="Genomic_DNA"/>
</dbReference>
<evidence type="ECO:0000256" key="5">
    <source>
        <dbReference type="SAM" id="MobiDB-lite"/>
    </source>
</evidence>
<evidence type="ECO:0000256" key="1">
    <source>
        <dbReference type="ARBA" id="ARBA00004496"/>
    </source>
</evidence>
<feature type="region of interest" description="Disordered" evidence="5">
    <location>
        <begin position="216"/>
        <end position="239"/>
    </location>
</feature>
<feature type="compositionally biased region" description="Polar residues" evidence="5">
    <location>
        <begin position="331"/>
        <end position="342"/>
    </location>
</feature>
<accession>A0ABR0XTJ7</accession>
<dbReference type="InterPro" id="IPR019376">
    <property type="entry name" value="Myeloid_leukemia_factor"/>
</dbReference>
<keyword evidence="4" id="KW-0597">Phosphoprotein</keyword>
<feature type="compositionally biased region" description="Acidic residues" evidence="5">
    <location>
        <begin position="128"/>
        <end position="140"/>
    </location>
</feature>
<gene>
    <name evidence="6" type="ORF">DH2020_002340</name>
</gene>
<feature type="compositionally biased region" description="Basic residues" evidence="5">
    <location>
        <begin position="343"/>
        <end position="354"/>
    </location>
</feature>
<evidence type="ECO:0000313" key="6">
    <source>
        <dbReference type="EMBL" id="KAK6162499.1"/>
    </source>
</evidence>
<keyword evidence="7" id="KW-1185">Reference proteome</keyword>
<evidence type="ECO:0000256" key="2">
    <source>
        <dbReference type="ARBA" id="ARBA00008332"/>
    </source>
</evidence>
<feature type="region of interest" description="Disordered" evidence="5">
    <location>
        <begin position="297"/>
        <end position="354"/>
    </location>
</feature>
<evidence type="ECO:0000313" key="7">
    <source>
        <dbReference type="Proteomes" id="UP001318860"/>
    </source>
</evidence>
<comment type="caution">
    <text evidence="6">The sequence shown here is derived from an EMBL/GenBank/DDBJ whole genome shotgun (WGS) entry which is preliminary data.</text>
</comment>
<feature type="region of interest" description="Disordered" evidence="5">
    <location>
        <begin position="111"/>
        <end position="184"/>
    </location>
</feature>
<comment type="similarity">
    <text evidence="2">Belongs to the MLF family.</text>
</comment>
<feature type="compositionally biased region" description="Basic and acidic residues" evidence="5">
    <location>
        <begin position="154"/>
        <end position="175"/>
    </location>
</feature>
<keyword evidence="3" id="KW-0963">Cytoplasm</keyword>
<dbReference type="Proteomes" id="UP001318860">
    <property type="component" value="Unassembled WGS sequence"/>
</dbReference>
<evidence type="ECO:0000256" key="3">
    <source>
        <dbReference type="ARBA" id="ARBA00022490"/>
    </source>
</evidence>
<evidence type="ECO:0000256" key="4">
    <source>
        <dbReference type="ARBA" id="ARBA00022553"/>
    </source>
</evidence>
<dbReference type="Pfam" id="PF10248">
    <property type="entry name" value="Mlf1IP"/>
    <property type="match status" value="1"/>
</dbReference>
<sequence>MWTRVDFRFTLRILSTKLRKHLILYFFSVFSLILKRKQDVVFLIGSFLKNVAEAGGIASTMQGNRENSNNTFDSGFGFPGSIFGGGRDPFDDPFFARPYGSLFGSNLFSSSSRGNLQQTGQSKGPVIEELDSDDEGEPVENDATNAAWRNRNPLVEHPEDQANEHGKSSSNERDISYSTNHDNVEVNRQQPRSVSFQRVTYGGINGAYYTATTSRRTGNDGVTVEESRQADKTTGQATHRISRGLHDKGHSVTRKLDSDGKVDTVQTLHNLNEDELAGFEQDWKSNGDRLLHSRNDTFDFPGNSGTGSTRPGRLGAWGGFVDPFREHSDRNGGQSLQAQSSRGRPKKVVRINIE</sequence>
<name>A0ABR0XTJ7_REHGL</name>
<proteinExistence type="inferred from homology"/>
<organism evidence="6 7">
    <name type="scientific">Rehmannia glutinosa</name>
    <name type="common">Chinese foxglove</name>
    <dbReference type="NCBI Taxonomy" id="99300"/>
    <lineage>
        <taxon>Eukaryota</taxon>
        <taxon>Viridiplantae</taxon>
        <taxon>Streptophyta</taxon>
        <taxon>Embryophyta</taxon>
        <taxon>Tracheophyta</taxon>
        <taxon>Spermatophyta</taxon>
        <taxon>Magnoliopsida</taxon>
        <taxon>eudicotyledons</taxon>
        <taxon>Gunneridae</taxon>
        <taxon>Pentapetalae</taxon>
        <taxon>asterids</taxon>
        <taxon>lamiids</taxon>
        <taxon>Lamiales</taxon>
        <taxon>Orobanchaceae</taxon>
        <taxon>Rehmannieae</taxon>
        <taxon>Rehmannia</taxon>
    </lineage>
</organism>
<comment type="subcellular location">
    <subcellularLocation>
        <location evidence="1">Cytoplasm</location>
    </subcellularLocation>
</comment>
<dbReference type="PANTHER" id="PTHR13105">
    <property type="entry name" value="MYELOID LEUKEMIA FACTOR"/>
    <property type="match status" value="1"/>
</dbReference>
<reference evidence="6 7" key="1">
    <citation type="journal article" date="2021" name="Comput. Struct. Biotechnol. J.">
        <title>De novo genome assembly of the potent medicinal plant Rehmannia glutinosa using nanopore technology.</title>
        <authorList>
            <person name="Ma L."/>
            <person name="Dong C."/>
            <person name="Song C."/>
            <person name="Wang X."/>
            <person name="Zheng X."/>
            <person name="Niu Y."/>
            <person name="Chen S."/>
            <person name="Feng W."/>
        </authorList>
    </citation>
    <scope>NUCLEOTIDE SEQUENCE [LARGE SCALE GENOMIC DNA]</scope>
    <source>
        <strain evidence="6">DH-2019</strain>
    </source>
</reference>
<protein>
    <submittedName>
        <fullName evidence="6">Uncharacterized protein</fullName>
    </submittedName>
</protein>